<feature type="compositionally biased region" description="Basic and acidic residues" evidence="1">
    <location>
        <begin position="1"/>
        <end position="13"/>
    </location>
</feature>
<protein>
    <submittedName>
        <fullName evidence="3">Uncharacterized protein</fullName>
    </submittedName>
</protein>
<dbReference type="Proteomes" id="UP001552299">
    <property type="component" value="Unassembled WGS sequence"/>
</dbReference>
<proteinExistence type="predicted"/>
<gene>
    <name evidence="3" type="ORF">M5K25_023877</name>
</gene>
<evidence type="ECO:0000256" key="1">
    <source>
        <dbReference type="SAM" id="MobiDB-lite"/>
    </source>
</evidence>
<sequence length="90" mass="10851">MWKGNRGEKKQKEDQEEEIGVTEKTTRKLRRKLEEKVGIIESGDFSKEKLKAQKDLRKISHRKINYFTVLIWVILVLCIYKAWCYHNKLK</sequence>
<keyword evidence="2" id="KW-0472">Membrane</keyword>
<dbReference type="AlphaFoldDB" id="A0ABD0U0U3"/>
<feature type="region of interest" description="Disordered" evidence="1">
    <location>
        <begin position="1"/>
        <end position="20"/>
    </location>
</feature>
<keyword evidence="4" id="KW-1185">Reference proteome</keyword>
<keyword evidence="2" id="KW-0812">Transmembrane</keyword>
<evidence type="ECO:0000256" key="2">
    <source>
        <dbReference type="SAM" id="Phobius"/>
    </source>
</evidence>
<name>A0ABD0U0U3_DENTH</name>
<organism evidence="3 4">
    <name type="scientific">Dendrobium thyrsiflorum</name>
    <name type="common">Pinecone-like raceme dendrobium</name>
    <name type="synonym">Orchid</name>
    <dbReference type="NCBI Taxonomy" id="117978"/>
    <lineage>
        <taxon>Eukaryota</taxon>
        <taxon>Viridiplantae</taxon>
        <taxon>Streptophyta</taxon>
        <taxon>Embryophyta</taxon>
        <taxon>Tracheophyta</taxon>
        <taxon>Spermatophyta</taxon>
        <taxon>Magnoliopsida</taxon>
        <taxon>Liliopsida</taxon>
        <taxon>Asparagales</taxon>
        <taxon>Orchidaceae</taxon>
        <taxon>Epidendroideae</taxon>
        <taxon>Malaxideae</taxon>
        <taxon>Dendrobiinae</taxon>
        <taxon>Dendrobium</taxon>
    </lineage>
</organism>
<reference evidence="3 4" key="1">
    <citation type="journal article" date="2024" name="Plant Biotechnol. J.">
        <title>Dendrobium thyrsiflorum genome and its molecular insights into genes involved in important horticultural traits.</title>
        <authorList>
            <person name="Chen B."/>
            <person name="Wang J.Y."/>
            <person name="Zheng P.J."/>
            <person name="Li K.L."/>
            <person name="Liang Y.M."/>
            <person name="Chen X.F."/>
            <person name="Zhang C."/>
            <person name="Zhao X."/>
            <person name="He X."/>
            <person name="Zhang G.Q."/>
            <person name="Liu Z.J."/>
            <person name="Xu Q."/>
        </authorList>
    </citation>
    <scope>NUCLEOTIDE SEQUENCE [LARGE SCALE GENOMIC DNA]</scope>
    <source>
        <strain evidence="3">GZMU011</strain>
    </source>
</reference>
<feature type="transmembrane region" description="Helical" evidence="2">
    <location>
        <begin position="64"/>
        <end position="83"/>
    </location>
</feature>
<dbReference type="EMBL" id="JANQDX010000018">
    <property type="protein sequence ID" value="KAL0905455.1"/>
    <property type="molecule type" value="Genomic_DNA"/>
</dbReference>
<evidence type="ECO:0000313" key="4">
    <source>
        <dbReference type="Proteomes" id="UP001552299"/>
    </source>
</evidence>
<accession>A0ABD0U0U3</accession>
<evidence type="ECO:0000313" key="3">
    <source>
        <dbReference type="EMBL" id="KAL0905455.1"/>
    </source>
</evidence>
<keyword evidence="2" id="KW-1133">Transmembrane helix</keyword>
<comment type="caution">
    <text evidence="3">The sequence shown here is derived from an EMBL/GenBank/DDBJ whole genome shotgun (WGS) entry which is preliminary data.</text>
</comment>